<dbReference type="STRING" id="47866.GA0074694_5645"/>
<evidence type="ECO:0000313" key="7">
    <source>
        <dbReference type="EMBL" id="SCL30268.1"/>
    </source>
</evidence>
<dbReference type="AlphaFoldDB" id="A0A1C6SLH0"/>
<evidence type="ECO:0000256" key="3">
    <source>
        <dbReference type="ARBA" id="ARBA00022691"/>
    </source>
</evidence>
<dbReference type="GO" id="GO:0046983">
    <property type="term" value="F:protein dimerization activity"/>
    <property type="evidence" value="ECO:0007669"/>
    <property type="project" value="InterPro"/>
</dbReference>
<sequence length="341" mass="37423">MGTKNSDLSILDLAAGYWSAKTFLSAVELGLFGVLAEGGKTEPEIREALSLHPRATRDFLDSLVALKVLARDAEGRYSISPAAANQLDPKHPSYQGGFLRMHAWQYGVWGKLTDLLKTGDMQAHTDRDFNKFYSRPESVRNFMSAMDGANSAVGPALAERFDWTEVRSFVDVGGARGNIAAVIAKAHPHLNAGTFDLPPVQPFFDEHMDQLGMTGRVTFHAGDFFNDRLPTADVLVFGHVLHDWNDEQRIALLRKAYEALPVGGRVMVYDALIDDDRREPANLLLSLNMQLVTPGGGEYTGADCQRWMREAGFTETSVLPLTDADSAVIGRKTALTRPGSI</sequence>
<dbReference type="GO" id="GO:0008171">
    <property type="term" value="F:O-methyltransferase activity"/>
    <property type="evidence" value="ECO:0007669"/>
    <property type="project" value="InterPro"/>
</dbReference>
<dbReference type="Pfam" id="PF00891">
    <property type="entry name" value="Methyltransf_2"/>
    <property type="match status" value="1"/>
</dbReference>
<evidence type="ECO:0000313" key="8">
    <source>
        <dbReference type="Proteomes" id="UP000198906"/>
    </source>
</evidence>
<dbReference type="InterPro" id="IPR001077">
    <property type="entry name" value="COMT_C"/>
</dbReference>
<dbReference type="PIRSF" id="PIRSF005739">
    <property type="entry name" value="O-mtase"/>
    <property type="match status" value="1"/>
</dbReference>
<evidence type="ECO:0000259" key="6">
    <source>
        <dbReference type="Pfam" id="PF08100"/>
    </source>
</evidence>
<dbReference type="Proteomes" id="UP000198906">
    <property type="component" value="Unassembled WGS sequence"/>
</dbReference>
<accession>A0A1C6SLH0</accession>
<dbReference type="PROSITE" id="PS51683">
    <property type="entry name" value="SAM_OMT_II"/>
    <property type="match status" value="1"/>
</dbReference>
<evidence type="ECO:0000259" key="5">
    <source>
        <dbReference type="Pfam" id="PF00891"/>
    </source>
</evidence>
<dbReference type="Gene3D" id="3.40.50.150">
    <property type="entry name" value="Vaccinia Virus protein VP39"/>
    <property type="match status" value="1"/>
</dbReference>
<keyword evidence="1 7" id="KW-0489">Methyltransferase</keyword>
<feature type="domain" description="O-methyltransferase C-terminal" evidence="5">
    <location>
        <begin position="109"/>
        <end position="313"/>
    </location>
</feature>
<evidence type="ECO:0000256" key="2">
    <source>
        <dbReference type="ARBA" id="ARBA00022679"/>
    </source>
</evidence>
<dbReference type="SUPFAM" id="SSF46785">
    <property type="entry name" value="Winged helix' DNA-binding domain"/>
    <property type="match status" value="1"/>
</dbReference>
<dbReference type="Gene3D" id="1.10.10.10">
    <property type="entry name" value="Winged helix-like DNA-binding domain superfamily/Winged helix DNA-binding domain"/>
    <property type="match status" value="1"/>
</dbReference>
<dbReference type="RefSeq" id="WP_091462870.1">
    <property type="nucleotide sequence ID" value="NZ_FMHU01000002.1"/>
</dbReference>
<gene>
    <name evidence="7" type="ORF">GA0074694_5645</name>
</gene>
<dbReference type="InterPro" id="IPR016461">
    <property type="entry name" value="COMT-like"/>
</dbReference>
<dbReference type="GO" id="GO:0032259">
    <property type="term" value="P:methylation"/>
    <property type="evidence" value="ECO:0007669"/>
    <property type="project" value="UniProtKB-KW"/>
</dbReference>
<keyword evidence="7" id="KW-0830">Ubiquinone</keyword>
<dbReference type="EMBL" id="FMHU01000002">
    <property type="protein sequence ID" value="SCL30268.1"/>
    <property type="molecule type" value="Genomic_DNA"/>
</dbReference>
<keyword evidence="3" id="KW-0949">S-adenosyl-L-methionine</keyword>
<keyword evidence="2" id="KW-0808">Transferase</keyword>
<dbReference type="PANTHER" id="PTHR43712">
    <property type="entry name" value="PUTATIVE (AFU_ORTHOLOGUE AFUA_4G14580)-RELATED"/>
    <property type="match status" value="1"/>
</dbReference>
<evidence type="ECO:0000256" key="4">
    <source>
        <dbReference type="PIRSR" id="PIRSR005739-1"/>
    </source>
</evidence>
<evidence type="ECO:0000256" key="1">
    <source>
        <dbReference type="ARBA" id="ARBA00022603"/>
    </source>
</evidence>
<dbReference type="InterPro" id="IPR012967">
    <property type="entry name" value="COMT_dimerisation"/>
</dbReference>
<feature type="domain" description="O-methyltransferase dimerisation" evidence="6">
    <location>
        <begin position="11"/>
        <end position="84"/>
    </location>
</feature>
<dbReference type="Pfam" id="PF08100">
    <property type="entry name" value="Dimerisation"/>
    <property type="match status" value="1"/>
</dbReference>
<protein>
    <submittedName>
        <fullName evidence="7">Ubiquinone/menaquinone biosynthesis C-methylase UbiE</fullName>
    </submittedName>
</protein>
<keyword evidence="8" id="KW-1185">Reference proteome</keyword>
<name>A0A1C6SLH0_9ACTN</name>
<feature type="active site" description="Proton acceptor" evidence="4">
    <location>
        <position position="242"/>
    </location>
</feature>
<dbReference type="InterPro" id="IPR036388">
    <property type="entry name" value="WH-like_DNA-bd_sf"/>
</dbReference>
<dbReference type="SUPFAM" id="SSF53335">
    <property type="entry name" value="S-adenosyl-L-methionine-dependent methyltransferases"/>
    <property type="match status" value="1"/>
</dbReference>
<dbReference type="InterPro" id="IPR029063">
    <property type="entry name" value="SAM-dependent_MTases_sf"/>
</dbReference>
<proteinExistence type="predicted"/>
<reference evidence="8" key="1">
    <citation type="submission" date="2016-06" db="EMBL/GenBank/DDBJ databases">
        <authorList>
            <person name="Varghese N."/>
        </authorList>
    </citation>
    <scope>NUCLEOTIDE SEQUENCE [LARGE SCALE GENOMIC DNA]</scope>
    <source>
        <strain evidence="8">DSM 46123</strain>
    </source>
</reference>
<dbReference type="InterPro" id="IPR036390">
    <property type="entry name" value="WH_DNA-bd_sf"/>
</dbReference>
<organism evidence="7 8">
    <name type="scientific">Micromonospora inyonensis</name>
    <dbReference type="NCBI Taxonomy" id="47866"/>
    <lineage>
        <taxon>Bacteria</taxon>
        <taxon>Bacillati</taxon>
        <taxon>Actinomycetota</taxon>
        <taxon>Actinomycetes</taxon>
        <taxon>Micromonosporales</taxon>
        <taxon>Micromonosporaceae</taxon>
        <taxon>Micromonospora</taxon>
    </lineage>
</organism>
<dbReference type="PANTHER" id="PTHR43712:SF2">
    <property type="entry name" value="O-METHYLTRANSFERASE CICE"/>
    <property type="match status" value="1"/>
</dbReference>